<reference evidence="4 7" key="3">
    <citation type="submission" date="2019-06" db="EMBL/GenBank/DDBJ databases">
        <title>Whole genome shotgun sequence of Brevibacillus reuszeri NBRC 15719.</title>
        <authorList>
            <person name="Hosoyama A."/>
            <person name="Uohara A."/>
            <person name="Ohji S."/>
            <person name="Ichikawa N."/>
        </authorList>
    </citation>
    <scope>NUCLEOTIDE SEQUENCE [LARGE SCALE GENOMIC DNA]</scope>
    <source>
        <strain evidence="4 7">NBRC 15719</strain>
    </source>
</reference>
<evidence type="ECO:0000313" key="7">
    <source>
        <dbReference type="Proteomes" id="UP000319578"/>
    </source>
</evidence>
<dbReference type="EMBL" id="LGIQ01000002">
    <property type="protein sequence ID" value="KNB74661.1"/>
    <property type="molecule type" value="Genomic_DNA"/>
</dbReference>
<feature type="compositionally biased region" description="Polar residues" evidence="1">
    <location>
        <begin position="73"/>
        <end position="94"/>
    </location>
</feature>
<dbReference type="AlphaFoldDB" id="A0A0K9Z152"/>
<protein>
    <recommendedName>
        <fullName evidence="3">YcdB/YcdC repeated domain-containing protein</fullName>
    </recommendedName>
</protein>
<organism evidence="5 6">
    <name type="scientific">Brevibacillus reuszeri</name>
    <dbReference type="NCBI Taxonomy" id="54915"/>
    <lineage>
        <taxon>Bacteria</taxon>
        <taxon>Bacillati</taxon>
        <taxon>Bacillota</taxon>
        <taxon>Bacilli</taxon>
        <taxon>Bacillales</taxon>
        <taxon>Paenibacillaceae</taxon>
        <taxon>Brevibacillus</taxon>
    </lineage>
</organism>
<dbReference type="Proteomes" id="UP000319578">
    <property type="component" value="Unassembled WGS sequence"/>
</dbReference>
<reference evidence="5" key="2">
    <citation type="submission" date="2015-07" db="EMBL/GenBank/DDBJ databases">
        <title>MeaNS - Measles Nucleotide Surveillance Program.</title>
        <authorList>
            <person name="Tran T."/>
            <person name="Druce J."/>
        </authorList>
    </citation>
    <scope>NUCLEOTIDE SEQUENCE</scope>
    <source>
        <strain evidence="5">DSM 9887</strain>
    </source>
</reference>
<evidence type="ECO:0000256" key="2">
    <source>
        <dbReference type="SAM" id="Phobius"/>
    </source>
</evidence>
<evidence type="ECO:0000313" key="6">
    <source>
        <dbReference type="Proteomes" id="UP000036834"/>
    </source>
</evidence>
<dbReference type="STRING" id="54915.ADS79_02965"/>
<dbReference type="Proteomes" id="UP000036834">
    <property type="component" value="Unassembled WGS sequence"/>
</dbReference>
<gene>
    <name evidence="5" type="ORF">ADS79_02965</name>
    <name evidence="4" type="ORF">BRE01_13950</name>
</gene>
<keyword evidence="2" id="KW-0812">Transmembrane</keyword>
<feature type="transmembrane region" description="Helical" evidence="2">
    <location>
        <begin position="49"/>
        <end position="67"/>
    </location>
</feature>
<feature type="region of interest" description="Disordered" evidence="1">
    <location>
        <begin position="73"/>
        <end position="148"/>
    </location>
</feature>
<dbReference type="Pfam" id="PF16244">
    <property type="entry name" value="DUF4901"/>
    <property type="match status" value="1"/>
</dbReference>
<evidence type="ECO:0000256" key="1">
    <source>
        <dbReference type="SAM" id="MobiDB-lite"/>
    </source>
</evidence>
<proteinExistence type="predicted"/>
<evidence type="ECO:0000313" key="4">
    <source>
        <dbReference type="EMBL" id="GED67693.1"/>
    </source>
</evidence>
<accession>A0A0K9Z152</accession>
<keyword evidence="2" id="KW-0472">Membrane</keyword>
<dbReference type="PATRIC" id="fig|54915.3.peg.5766"/>
<feature type="compositionally biased region" description="Polar residues" evidence="1">
    <location>
        <begin position="134"/>
        <end position="148"/>
    </location>
</feature>
<keyword evidence="2" id="KW-1133">Transmembrane helix</keyword>
<dbReference type="RefSeq" id="WP_049736912.1">
    <property type="nucleotide sequence ID" value="NZ_BJON01000006.1"/>
</dbReference>
<feature type="domain" description="YcdB/YcdC repeated" evidence="3">
    <location>
        <begin position="354"/>
        <end position="452"/>
    </location>
</feature>
<evidence type="ECO:0000259" key="3">
    <source>
        <dbReference type="Pfam" id="PF16244"/>
    </source>
</evidence>
<comment type="caution">
    <text evidence="5">The sequence shown here is derived from an EMBL/GenBank/DDBJ whole genome shotgun (WGS) entry which is preliminary data.</text>
</comment>
<name>A0A0K9Z152_9BACL</name>
<evidence type="ECO:0000313" key="5">
    <source>
        <dbReference type="EMBL" id="KNB74661.1"/>
    </source>
</evidence>
<dbReference type="OrthoDB" id="2476307at2"/>
<reference evidence="6" key="1">
    <citation type="submission" date="2015-07" db="EMBL/GenBank/DDBJ databases">
        <title>Genome sequencing project for genomic taxonomy and phylogenomics of Bacillus-like bacteria.</title>
        <authorList>
            <person name="Liu B."/>
            <person name="Wang J."/>
            <person name="Zhu Y."/>
            <person name="Liu G."/>
            <person name="Chen Q."/>
            <person name="Chen Z."/>
            <person name="Lan J."/>
            <person name="Che J."/>
            <person name="Ge C."/>
            <person name="Shi H."/>
            <person name="Pan Z."/>
            <person name="Liu X."/>
        </authorList>
    </citation>
    <scope>NUCLEOTIDE SEQUENCE [LARGE SCALE GENOMIC DNA]</scope>
    <source>
        <strain evidence="6">DSM 9887</strain>
    </source>
</reference>
<sequence>MNSFDELEKQLKQLSELEQSPRPEYISYLDEKLQKEASMVKRRLRNRRILTHAATAAAVILLGSWVSTMQWQQPSPQASTNPANTNIASPSMSGLQPEAPAVSEKTPLAPERAQTKPEVPASPSKPDEPETDTEQSITVQQPPAQVSTEAAETPPLQIAQAYLNQMLGDESKDYIINTQQTDIKKGQIVFSRIIHGVPFYNDSYSVGIEHDAVSYFKFNRLPEKQRNLSKFPPPDHILSEKKAMEIIADTMQSVYRYDKNGVLSKRFELNFPGYLDAKTGSALITSDQSTQIPTPETNIPVKAEGKKLEASSLNAVIHLLQEEFGVTFDGEQGTSPSSISYGNGWGTEYMWTGSDKTISATISPSGTLTAYHVQESKDETSTGSKRATREDDQKKAVTYLQRYLDKKITAIGYLGSSWDEEEIHYGFGAFVDGIPIKGRTYSVTLDQNGKVTGMEVAKTASKNPPLSFEATSREAAISEYLTQHKLELVYIWPKKTSDDKNTTDAPQLVYQQK</sequence>
<dbReference type="InterPro" id="IPR032599">
    <property type="entry name" value="YcdB/YcdC_rep_domain"/>
</dbReference>
<dbReference type="EMBL" id="BJON01000006">
    <property type="protein sequence ID" value="GED67693.1"/>
    <property type="molecule type" value="Genomic_DNA"/>
</dbReference>
<keyword evidence="7" id="KW-1185">Reference proteome</keyword>